<organism evidence="1 2">
    <name type="scientific">Collybiopsis luxurians FD-317 M1</name>
    <dbReference type="NCBI Taxonomy" id="944289"/>
    <lineage>
        <taxon>Eukaryota</taxon>
        <taxon>Fungi</taxon>
        <taxon>Dikarya</taxon>
        <taxon>Basidiomycota</taxon>
        <taxon>Agaricomycotina</taxon>
        <taxon>Agaricomycetes</taxon>
        <taxon>Agaricomycetidae</taxon>
        <taxon>Agaricales</taxon>
        <taxon>Marasmiineae</taxon>
        <taxon>Omphalotaceae</taxon>
        <taxon>Collybiopsis</taxon>
        <taxon>Collybiopsis luxurians</taxon>
    </lineage>
</organism>
<keyword evidence="2" id="KW-1185">Reference proteome</keyword>
<evidence type="ECO:0000313" key="1">
    <source>
        <dbReference type="EMBL" id="KIK55606.1"/>
    </source>
</evidence>
<dbReference type="HOGENOM" id="CLU_2004196_0_0_1"/>
<protein>
    <submittedName>
        <fullName evidence="1">Uncharacterized protein</fullName>
    </submittedName>
</protein>
<reference evidence="1 2" key="1">
    <citation type="submission" date="2014-04" db="EMBL/GenBank/DDBJ databases">
        <title>Evolutionary Origins and Diversification of the Mycorrhizal Mutualists.</title>
        <authorList>
            <consortium name="DOE Joint Genome Institute"/>
            <consortium name="Mycorrhizal Genomics Consortium"/>
            <person name="Kohler A."/>
            <person name="Kuo A."/>
            <person name="Nagy L.G."/>
            <person name="Floudas D."/>
            <person name="Copeland A."/>
            <person name="Barry K.W."/>
            <person name="Cichocki N."/>
            <person name="Veneault-Fourrey C."/>
            <person name="LaButti K."/>
            <person name="Lindquist E.A."/>
            <person name="Lipzen A."/>
            <person name="Lundell T."/>
            <person name="Morin E."/>
            <person name="Murat C."/>
            <person name="Riley R."/>
            <person name="Ohm R."/>
            <person name="Sun H."/>
            <person name="Tunlid A."/>
            <person name="Henrissat B."/>
            <person name="Grigoriev I.V."/>
            <person name="Hibbett D.S."/>
            <person name="Martin F."/>
        </authorList>
    </citation>
    <scope>NUCLEOTIDE SEQUENCE [LARGE SCALE GENOMIC DNA]</scope>
    <source>
        <strain evidence="1 2">FD-317 M1</strain>
    </source>
</reference>
<dbReference type="OrthoDB" id="10432702at2759"/>
<dbReference type="Proteomes" id="UP000053593">
    <property type="component" value="Unassembled WGS sequence"/>
</dbReference>
<gene>
    <name evidence="1" type="ORF">GYMLUDRAFT_248637</name>
</gene>
<sequence length="124" mass="14456">MPKTVSQKLKEERAIFRVIQSDEEALRLAAVDHSGSDEYRLLLHRGHWIYFAGELNDKEWNTRLNFPIEVKNDVECYVMWFGSTQADSDYLSVVNVNGKGEANVKDSRYTAWLRFVKEIDEPDD</sequence>
<evidence type="ECO:0000313" key="2">
    <source>
        <dbReference type="Proteomes" id="UP000053593"/>
    </source>
</evidence>
<name>A0A0D0BLG9_9AGAR</name>
<dbReference type="AlphaFoldDB" id="A0A0D0BLG9"/>
<accession>A0A0D0BLG9</accession>
<proteinExistence type="predicted"/>
<dbReference type="EMBL" id="KN834805">
    <property type="protein sequence ID" value="KIK55606.1"/>
    <property type="molecule type" value="Genomic_DNA"/>
</dbReference>